<dbReference type="Gene3D" id="3.50.30.50">
    <property type="entry name" value="Putative cyclase"/>
    <property type="match status" value="1"/>
</dbReference>
<evidence type="ECO:0000313" key="3">
    <source>
        <dbReference type="Proteomes" id="UP000070544"/>
    </source>
</evidence>
<dbReference type="OrthoDB" id="5396at2759"/>
<evidence type="ECO:0008006" key="4">
    <source>
        <dbReference type="Google" id="ProtNLM"/>
    </source>
</evidence>
<dbReference type="Proteomes" id="UP000070544">
    <property type="component" value="Unassembled WGS sequence"/>
</dbReference>
<dbReference type="InterPro" id="IPR007325">
    <property type="entry name" value="KFase/CYL"/>
</dbReference>
<dbReference type="InterPro" id="IPR037175">
    <property type="entry name" value="KFase_sf"/>
</dbReference>
<protein>
    <recommendedName>
        <fullName evidence="4">Cyclase</fullName>
    </recommendedName>
</protein>
<dbReference type="PANTHER" id="PTHR34861">
    <property type="match status" value="1"/>
</dbReference>
<dbReference type="SUPFAM" id="SSF102198">
    <property type="entry name" value="Putative cyclase"/>
    <property type="match status" value="1"/>
</dbReference>
<gene>
    <name evidence="2" type="ORF">M427DRAFT_52107</name>
</gene>
<proteinExistence type="inferred from homology"/>
<keyword evidence="3" id="KW-1185">Reference proteome</keyword>
<dbReference type="GO" id="GO:0004061">
    <property type="term" value="F:arylformamidase activity"/>
    <property type="evidence" value="ECO:0007669"/>
    <property type="project" value="InterPro"/>
</dbReference>
<dbReference type="Pfam" id="PF04199">
    <property type="entry name" value="Cyclase"/>
    <property type="match status" value="1"/>
</dbReference>
<comment type="similarity">
    <text evidence="1">Belongs to the Cyclase 1 superfamily.</text>
</comment>
<sequence length="358" mass="39657">MPRWVSRPPGSTWGDFGENDTKGRLNLLTPEKVLQGIAEIREGRTFCLCFPLDIPKINHLVHPQRQPPLIEPTKRADGKHAFNQPGNSKNKALTSIGCDDIVHLTLQFTTQWDALSHVGSMWDISGKGKPVHCYYNGYLPNVDIVGPVAYHSDGTETTLGEHKGALKLGVENLAEKPIQGRAVLIDLEHYYGRGRTWIGYKEIQHVLKSDNIVVEKGDMVCLHTGFGAMILEENGEPSKHMMENSCAVLDGRDPQLLQWVTDTGLVSLIADNFAVEGLPSRPPPNPDLPHHPLPLHEHCLFKLGVNLGEFWYLSDLAKYLRQEITAGKRQGGYRFFLTAPPLHLPRAVGSPANAIATA</sequence>
<dbReference type="PANTHER" id="PTHR34861:SF11">
    <property type="entry name" value="CYCLASE"/>
    <property type="match status" value="1"/>
</dbReference>
<reference evidence="2 3" key="1">
    <citation type="journal article" date="2015" name="Genome Biol. Evol.">
        <title>Phylogenomic analyses indicate that early fungi evolved digesting cell walls of algal ancestors of land plants.</title>
        <authorList>
            <person name="Chang Y."/>
            <person name="Wang S."/>
            <person name="Sekimoto S."/>
            <person name="Aerts A.L."/>
            <person name="Choi C."/>
            <person name="Clum A."/>
            <person name="LaButti K.M."/>
            <person name="Lindquist E.A."/>
            <person name="Yee Ngan C."/>
            <person name="Ohm R.A."/>
            <person name="Salamov A.A."/>
            <person name="Grigoriev I.V."/>
            <person name="Spatafora J.W."/>
            <person name="Berbee M.L."/>
        </authorList>
    </citation>
    <scope>NUCLEOTIDE SEQUENCE [LARGE SCALE GENOMIC DNA]</scope>
    <source>
        <strain evidence="2 3">JEL478</strain>
    </source>
</reference>
<dbReference type="EMBL" id="KQ965735">
    <property type="protein sequence ID" value="KXS20500.1"/>
    <property type="molecule type" value="Genomic_DNA"/>
</dbReference>
<name>A0A139AUT7_GONPJ</name>
<evidence type="ECO:0000313" key="2">
    <source>
        <dbReference type="EMBL" id="KXS20500.1"/>
    </source>
</evidence>
<accession>A0A139AUT7</accession>
<organism evidence="2 3">
    <name type="scientific">Gonapodya prolifera (strain JEL478)</name>
    <name type="common">Monoblepharis prolifera</name>
    <dbReference type="NCBI Taxonomy" id="1344416"/>
    <lineage>
        <taxon>Eukaryota</taxon>
        <taxon>Fungi</taxon>
        <taxon>Fungi incertae sedis</taxon>
        <taxon>Chytridiomycota</taxon>
        <taxon>Chytridiomycota incertae sedis</taxon>
        <taxon>Monoblepharidomycetes</taxon>
        <taxon>Monoblepharidales</taxon>
        <taxon>Gonapodyaceae</taxon>
        <taxon>Gonapodya</taxon>
    </lineage>
</organism>
<dbReference type="AlphaFoldDB" id="A0A139AUT7"/>
<dbReference type="GO" id="GO:0019441">
    <property type="term" value="P:L-tryptophan catabolic process to kynurenine"/>
    <property type="evidence" value="ECO:0007669"/>
    <property type="project" value="InterPro"/>
</dbReference>
<evidence type="ECO:0000256" key="1">
    <source>
        <dbReference type="ARBA" id="ARBA00007865"/>
    </source>
</evidence>